<sequence length="364" mass="42659">MEKNTTILTRKIQIYIDCDDKKKRATYYDRLYDWQNIIFRASNIVLSHQFLQDSLKDLIYLTTEVKVKLADRNTDEEGILNTSRMNTTYRLLSAYFKGEIPTDILSTLNTTLYKNFQSDRKAYWKGERSLRTYKKDIPIPFSSKSMKLSNDEQGRDFKISLFKLPFRTYLGKDRSDKRILLQRVLVGQIKACSSAIKVIKGKIFLLLSLEMPQKDHVLQEHLIAEASLSIEHPISVSIDKDCYQIGTKEEFLYRRIAIQAARHRLQKAISYNRGGNGRKRKLKSLDHYNQKEKNYVDSRLHLYSRRLIDICIKSQAGTLLLVNQSNKEEIAKEDEFLLRNWSYYGLIEKIKYKAKMAGINVIIE</sequence>
<proteinExistence type="predicted"/>
<evidence type="ECO:0000313" key="2">
    <source>
        <dbReference type="Proteomes" id="UP001597509"/>
    </source>
</evidence>
<comment type="caution">
    <text evidence="1">The sequence shown here is derived from an EMBL/GenBank/DDBJ whole genome shotgun (WGS) entry which is preliminary data.</text>
</comment>
<dbReference type="Proteomes" id="UP001597509">
    <property type="component" value="Unassembled WGS sequence"/>
</dbReference>
<gene>
    <name evidence="1" type="ORF">ACFS6I_20015</name>
</gene>
<dbReference type="RefSeq" id="WP_380923258.1">
    <property type="nucleotide sequence ID" value="NZ_JBHUPE010000010.1"/>
</dbReference>
<name>A0ABW5Z081_9SPHI</name>
<keyword evidence="2" id="KW-1185">Reference proteome</keyword>
<accession>A0ABW5Z081</accession>
<reference evidence="2" key="1">
    <citation type="journal article" date="2019" name="Int. J. Syst. Evol. Microbiol.">
        <title>The Global Catalogue of Microorganisms (GCM) 10K type strain sequencing project: providing services to taxonomists for standard genome sequencing and annotation.</title>
        <authorList>
            <consortium name="The Broad Institute Genomics Platform"/>
            <consortium name="The Broad Institute Genome Sequencing Center for Infectious Disease"/>
            <person name="Wu L."/>
            <person name="Ma J."/>
        </authorList>
    </citation>
    <scope>NUCLEOTIDE SEQUENCE [LARGE SCALE GENOMIC DNA]</scope>
    <source>
        <strain evidence="2">KCTC 22209</strain>
    </source>
</reference>
<evidence type="ECO:0000313" key="1">
    <source>
        <dbReference type="EMBL" id="MFD2906225.1"/>
    </source>
</evidence>
<dbReference type="EMBL" id="JBHUPE010000010">
    <property type="protein sequence ID" value="MFD2906225.1"/>
    <property type="molecule type" value="Genomic_DNA"/>
</dbReference>
<evidence type="ECO:0008006" key="3">
    <source>
        <dbReference type="Google" id="ProtNLM"/>
    </source>
</evidence>
<organism evidence="1 2">
    <name type="scientific">Sphingobacterium anhuiense</name>
    <dbReference type="NCBI Taxonomy" id="493780"/>
    <lineage>
        <taxon>Bacteria</taxon>
        <taxon>Pseudomonadati</taxon>
        <taxon>Bacteroidota</taxon>
        <taxon>Sphingobacteriia</taxon>
        <taxon>Sphingobacteriales</taxon>
        <taxon>Sphingobacteriaceae</taxon>
        <taxon>Sphingobacterium</taxon>
    </lineage>
</organism>
<protein>
    <recommendedName>
        <fullName evidence="3">Transposase</fullName>
    </recommendedName>
</protein>